<dbReference type="SUPFAM" id="SSF56954">
    <property type="entry name" value="Outer membrane efflux proteins (OEP)"/>
    <property type="match status" value="1"/>
</dbReference>
<dbReference type="Pfam" id="PF02321">
    <property type="entry name" value="OEP"/>
    <property type="match status" value="2"/>
</dbReference>
<keyword evidence="2" id="KW-0732">Signal</keyword>
<organism evidence="3 4">
    <name type="scientific">Dyella acidiphila</name>
    <dbReference type="NCBI Taxonomy" id="2775866"/>
    <lineage>
        <taxon>Bacteria</taxon>
        <taxon>Pseudomonadati</taxon>
        <taxon>Pseudomonadota</taxon>
        <taxon>Gammaproteobacteria</taxon>
        <taxon>Lysobacterales</taxon>
        <taxon>Rhodanobacteraceae</taxon>
        <taxon>Dyella</taxon>
    </lineage>
</organism>
<protein>
    <submittedName>
        <fullName evidence="3">Efflux transporter outer membrane subunit</fullName>
    </submittedName>
</protein>
<comment type="similarity">
    <text evidence="1 2">Belongs to the outer membrane factor (OMF) (TC 1.B.17) family.</text>
</comment>
<dbReference type="Proteomes" id="UP000651010">
    <property type="component" value="Unassembled WGS sequence"/>
</dbReference>
<feature type="chain" id="PRO_5044966578" evidence="2">
    <location>
        <begin position="24"/>
        <end position="504"/>
    </location>
</feature>
<evidence type="ECO:0000313" key="3">
    <source>
        <dbReference type="EMBL" id="MBE1162875.1"/>
    </source>
</evidence>
<dbReference type="PANTHER" id="PTHR30203">
    <property type="entry name" value="OUTER MEMBRANE CATION EFFLUX PROTEIN"/>
    <property type="match status" value="1"/>
</dbReference>
<evidence type="ECO:0000256" key="1">
    <source>
        <dbReference type="ARBA" id="ARBA00007613"/>
    </source>
</evidence>
<comment type="subcellular location">
    <subcellularLocation>
        <location evidence="2">Cell outer membrane</location>
        <topology evidence="2">Lipid-anchor</topology>
    </subcellularLocation>
</comment>
<gene>
    <name evidence="3" type="ORF">IGX34_21030</name>
</gene>
<keyword evidence="2" id="KW-0449">Lipoprotein</keyword>
<evidence type="ECO:0000313" key="4">
    <source>
        <dbReference type="Proteomes" id="UP000651010"/>
    </source>
</evidence>
<proteinExistence type="inferred from homology"/>
<feature type="signal peptide" evidence="2">
    <location>
        <begin position="1"/>
        <end position="23"/>
    </location>
</feature>
<keyword evidence="4" id="KW-1185">Reference proteome</keyword>
<dbReference type="Gene3D" id="2.20.200.10">
    <property type="entry name" value="Outer membrane efflux proteins (OEP)"/>
    <property type="match status" value="1"/>
</dbReference>
<accession>A0ABR9GFT3</accession>
<comment type="caution">
    <text evidence="3">The sequence shown here is derived from an EMBL/GenBank/DDBJ whole genome shotgun (WGS) entry which is preliminary data.</text>
</comment>
<keyword evidence="2" id="KW-1134">Transmembrane beta strand</keyword>
<dbReference type="Gene3D" id="1.20.1600.10">
    <property type="entry name" value="Outer membrane efflux proteins (OEP)"/>
    <property type="match status" value="1"/>
</dbReference>
<dbReference type="InterPro" id="IPR003423">
    <property type="entry name" value="OMP_efflux"/>
</dbReference>
<keyword evidence="2" id="KW-0812">Transmembrane</keyword>
<evidence type="ECO:0000256" key="2">
    <source>
        <dbReference type="RuleBase" id="RU362097"/>
    </source>
</evidence>
<dbReference type="NCBIfam" id="TIGR01845">
    <property type="entry name" value="outer_NodT"/>
    <property type="match status" value="1"/>
</dbReference>
<sequence>MIVRRARGLACAAPTARICLAMAALSIAGCAVGPDFKKPAAPAVSGYTGTPVSTTQATPGVAGGEAQRFVMGGDVSRDWWTLFHSPALNALIDESLKNNADLKAAQAALTVAHENVLAQRGAYYPNLSADFSATRQSQSGTLSPTPNNNAFLYNLFTPQLSVSYVPDVFGLNRRTMESLKAQEASVRFQMIATHITLSTNVVVAAVQEGSLQAQVDATRELIDINTNMVKILQRQADKGYASGLDLAAQKSQLAQTVATLPPLLKQLAQQRDALAVLVGRFPSDAPAENFDLAKLQLPQDLPLSLPSALVEQRPDVLQAQANMHAASAQIGVATANRLPNITLSANAGSTALAMGQVFHSGTGFWGIGADIAAPIFQGGTLLHQERAAKAAYVEAAQQYRSTVLTAFQSVADTLTALDQDAAALKAAAAANDAAKVTLDLSERQWKDGYAGYLSLLSAQQAYQQARINLIVAQANRFADTAALFQALGGGWWHRSDLNRDPDEH</sequence>
<dbReference type="PROSITE" id="PS51257">
    <property type="entry name" value="PROKAR_LIPOPROTEIN"/>
    <property type="match status" value="1"/>
</dbReference>
<keyword evidence="2" id="KW-0472">Membrane</keyword>
<dbReference type="EMBL" id="JACZZA010000018">
    <property type="protein sequence ID" value="MBE1162875.1"/>
    <property type="molecule type" value="Genomic_DNA"/>
</dbReference>
<dbReference type="PANTHER" id="PTHR30203:SF33">
    <property type="entry name" value="BLR4455 PROTEIN"/>
    <property type="match status" value="1"/>
</dbReference>
<name>A0ABR9GFT3_9GAMM</name>
<dbReference type="InterPro" id="IPR010131">
    <property type="entry name" value="MdtP/NodT-like"/>
</dbReference>
<reference evidence="3 4" key="1">
    <citation type="submission" date="2020-09" db="EMBL/GenBank/DDBJ databases">
        <title>Dyella sp. 7MK23 isolated from forest soil.</title>
        <authorList>
            <person name="Fu J."/>
        </authorList>
    </citation>
    <scope>NUCLEOTIDE SEQUENCE [LARGE SCALE GENOMIC DNA]</scope>
    <source>
        <strain evidence="3 4">7MK23</strain>
    </source>
</reference>
<keyword evidence="2" id="KW-0564">Palmitate</keyword>